<dbReference type="PANTHER" id="PTHR47928:SF207">
    <property type="entry name" value="PENTATRICOPEPTIDE REPEAT-CONTAINING PROTEIN"/>
    <property type="match status" value="1"/>
</dbReference>
<keyword evidence="1" id="KW-0677">Repeat</keyword>
<evidence type="ECO:0000313" key="3">
    <source>
        <dbReference type="EMBL" id="PON75717.1"/>
    </source>
</evidence>
<feature type="repeat" description="PPR" evidence="2">
    <location>
        <begin position="150"/>
        <end position="180"/>
    </location>
</feature>
<evidence type="ECO:0000256" key="2">
    <source>
        <dbReference type="PROSITE-ProRule" id="PRU00708"/>
    </source>
</evidence>
<feature type="repeat" description="PPR" evidence="2">
    <location>
        <begin position="50"/>
        <end position="84"/>
    </location>
</feature>
<dbReference type="InterPro" id="IPR011990">
    <property type="entry name" value="TPR-like_helical_dom_sf"/>
</dbReference>
<feature type="repeat" description="PPR" evidence="2">
    <location>
        <begin position="186"/>
        <end position="220"/>
    </location>
</feature>
<dbReference type="InterPro" id="IPR050421">
    <property type="entry name" value="PPR"/>
</dbReference>
<reference evidence="4" key="1">
    <citation type="submission" date="2016-06" db="EMBL/GenBank/DDBJ databases">
        <title>Parallel loss of symbiosis genes in relatives of nitrogen-fixing non-legume Parasponia.</title>
        <authorList>
            <person name="Van Velzen R."/>
            <person name="Holmer R."/>
            <person name="Bu F."/>
            <person name="Rutten L."/>
            <person name="Van Zeijl A."/>
            <person name="Liu W."/>
            <person name="Santuari L."/>
            <person name="Cao Q."/>
            <person name="Sharma T."/>
            <person name="Shen D."/>
            <person name="Roswanjaya Y."/>
            <person name="Wardhani T."/>
            <person name="Kalhor M.S."/>
            <person name="Jansen J."/>
            <person name="Van den Hoogen J."/>
            <person name="Gungor B."/>
            <person name="Hartog M."/>
            <person name="Hontelez J."/>
            <person name="Verver J."/>
            <person name="Yang W.-C."/>
            <person name="Schijlen E."/>
            <person name="Repin R."/>
            <person name="Schilthuizen M."/>
            <person name="Schranz E."/>
            <person name="Heidstra R."/>
            <person name="Miyata K."/>
            <person name="Fedorova E."/>
            <person name="Kohlen W."/>
            <person name="Bisseling T."/>
            <person name="Smit S."/>
            <person name="Geurts R."/>
        </authorList>
    </citation>
    <scope>NUCLEOTIDE SEQUENCE [LARGE SCALE GENOMIC DNA]</scope>
    <source>
        <strain evidence="4">cv. WU1-14</strain>
    </source>
</reference>
<gene>
    <name evidence="3" type="ORF">PanWU01x14_039770</name>
</gene>
<comment type="caution">
    <text evidence="3">The sequence shown here is derived from an EMBL/GenBank/DDBJ whole genome shotgun (WGS) entry which is preliminary data.</text>
</comment>
<dbReference type="Gene3D" id="1.25.40.10">
    <property type="entry name" value="Tetratricopeptide repeat domain"/>
    <property type="match status" value="2"/>
</dbReference>
<dbReference type="PANTHER" id="PTHR47928">
    <property type="entry name" value="REPEAT-CONTAINING PROTEIN, PUTATIVE-RELATED"/>
    <property type="match status" value="1"/>
</dbReference>
<dbReference type="Pfam" id="PF01535">
    <property type="entry name" value="PPR"/>
    <property type="match status" value="3"/>
</dbReference>
<dbReference type="NCBIfam" id="TIGR00756">
    <property type="entry name" value="PPR"/>
    <property type="match status" value="3"/>
</dbReference>
<dbReference type="Proteomes" id="UP000237105">
    <property type="component" value="Unassembled WGS sequence"/>
</dbReference>
<accession>A0A2P5DR05</accession>
<dbReference type="InterPro" id="IPR002885">
    <property type="entry name" value="PPR_rpt"/>
</dbReference>
<dbReference type="Pfam" id="PF13041">
    <property type="entry name" value="PPR_2"/>
    <property type="match status" value="1"/>
</dbReference>
<protein>
    <submittedName>
        <fullName evidence="3">Pentatricopeptide repeat</fullName>
    </submittedName>
</protein>
<evidence type="ECO:0000256" key="1">
    <source>
        <dbReference type="ARBA" id="ARBA00022737"/>
    </source>
</evidence>
<dbReference type="AlphaFoldDB" id="A0A2P5DR05"/>
<keyword evidence="4" id="KW-1185">Reference proteome</keyword>
<dbReference type="OrthoDB" id="185373at2759"/>
<sequence>MELGFQVLAHLIFCGVELCEHLDSQLLELYCKLGCVEVSSKLFEKMSERNVLSWTSMMDMYYGLGDYKEAVTLYYVMIDEGIRPDHFVFPKVFKACSELKDYRAGKDVYDYIYDYMSCIGFEGNASVKRSFLQTFANCGRTDIARPVTPDQVTWNSVIAGYVQNGQLIETFKYLKELSDAEDYIPNVVSWTALITGYEKNGYSSEALHLLRSMLIKRVRPNSITISSVISACLLLNMAKRSMAIV</sequence>
<proteinExistence type="predicted"/>
<dbReference type="PROSITE" id="PS51375">
    <property type="entry name" value="PPR"/>
    <property type="match status" value="3"/>
</dbReference>
<dbReference type="EMBL" id="JXTB01000022">
    <property type="protein sequence ID" value="PON75717.1"/>
    <property type="molecule type" value="Genomic_DNA"/>
</dbReference>
<organism evidence="3 4">
    <name type="scientific">Parasponia andersonii</name>
    <name type="common">Sponia andersonii</name>
    <dbReference type="NCBI Taxonomy" id="3476"/>
    <lineage>
        <taxon>Eukaryota</taxon>
        <taxon>Viridiplantae</taxon>
        <taxon>Streptophyta</taxon>
        <taxon>Embryophyta</taxon>
        <taxon>Tracheophyta</taxon>
        <taxon>Spermatophyta</taxon>
        <taxon>Magnoliopsida</taxon>
        <taxon>eudicotyledons</taxon>
        <taxon>Gunneridae</taxon>
        <taxon>Pentapetalae</taxon>
        <taxon>rosids</taxon>
        <taxon>fabids</taxon>
        <taxon>Rosales</taxon>
        <taxon>Cannabaceae</taxon>
        <taxon>Parasponia</taxon>
    </lineage>
</organism>
<name>A0A2P5DR05_PARAD</name>
<evidence type="ECO:0000313" key="4">
    <source>
        <dbReference type="Proteomes" id="UP000237105"/>
    </source>
</evidence>